<dbReference type="SUPFAM" id="SSF53613">
    <property type="entry name" value="Ribokinase-like"/>
    <property type="match status" value="1"/>
</dbReference>
<dbReference type="InterPro" id="IPR050306">
    <property type="entry name" value="PfkB_Carbo_kinase"/>
</dbReference>
<evidence type="ECO:0000256" key="2">
    <source>
        <dbReference type="ARBA" id="ARBA00022679"/>
    </source>
</evidence>
<dbReference type="PANTHER" id="PTHR43085:SF1">
    <property type="entry name" value="PSEUDOURIDINE KINASE-RELATED"/>
    <property type="match status" value="1"/>
</dbReference>
<dbReference type="KEGG" id="minf:MESINF_0967"/>
<protein>
    <submittedName>
        <fullName evidence="7">PfkB domain protein</fullName>
    </submittedName>
</protein>
<keyword evidence="4" id="KW-0418">Kinase</keyword>
<dbReference type="Proteomes" id="UP000250796">
    <property type="component" value="Chromosome MESINF"/>
</dbReference>
<dbReference type="GO" id="GO:0005524">
    <property type="term" value="F:ATP binding"/>
    <property type="evidence" value="ECO:0007669"/>
    <property type="project" value="UniProtKB-KW"/>
</dbReference>
<dbReference type="InterPro" id="IPR029056">
    <property type="entry name" value="Ribokinase-like"/>
</dbReference>
<evidence type="ECO:0000313" key="8">
    <source>
        <dbReference type="Proteomes" id="UP000250796"/>
    </source>
</evidence>
<name>A0A7Z7LEK1_9BACT</name>
<keyword evidence="2" id="KW-0808">Transferase</keyword>
<dbReference type="AlphaFoldDB" id="A0A7Z7LEK1"/>
<proteinExistence type="inferred from homology"/>
<keyword evidence="8" id="KW-1185">Reference proteome</keyword>
<keyword evidence="5" id="KW-0067">ATP-binding</keyword>
<feature type="domain" description="Carbohydrate kinase PfkB" evidence="6">
    <location>
        <begin position="8"/>
        <end position="313"/>
    </location>
</feature>
<dbReference type="InterPro" id="IPR002173">
    <property type="entry name" value="Carboh/pur_kinase_PfkB_CS"/>
</dbReference>
<sequence>MNQESKPVLCAGEIVYDFISRDRMQGLGGTTLFEKRPGGAPFNIAAGLQKLGVPTAFLSKIGCDEFGESLIEYLDELGIRTDYIVRESGTKTTLAFAALDSEGKPEFRFYRDHAADISLRKDELKDLSPESFSFFHFGSIALLDEPSASTYIDLFERFKKAGVRTSFDPNVRKNAVVDHNIFRRKLREIMRRVDILKLSDEDLEYIAGKGGVEKAVESLGVGRDELVLVTLGSKGAVAFWQGRFISEEGFKVEVAETTGCGDSFMAAVISRLYSLTDEQFKALDFETLGGVLRFANAGAAIVATRYGAANAMPSGNEIGEFLQSHRR</sequence>
<evidence type="ECO:0000313" key="7">
    <source>
        <dbReference type="EMBL" id="SSC12416.1"/>
    </source>
</evidence>
<dbReference type="PANTHER" id="PTHR43085">
    <property type="entry name" value="HEXOKINASE FAMILY MEMBER"/>
    <property type="match status" value="1"/>
</dbReference>
<dbReference type="EMBL" id="LS974202">
    <property type="protein sequence ID" value="SSC12416.1"/>
    <property type="molecule type" value="Genomic_DNA"/>
</dbReference>
<evidence type="ECO:0000256" key="1">
    <source>
        <dbReference type="ARBA" id="ARBA00010688"/>
    </source>
</evidence>
<comment type="similarity">
    <text evidence="1">Belongs to the carbohydrate kinase PfkB family.</text>
</comment>
<evidence type="ECO:0000256" key="3">
    <source>
        <dbReference type="ARBA" id="ARBA00022741"/>
    </source>
</evidence>
<dbReference type="CDD" id="cd01167">
    <property type="entry name" value="bac_FRK"/>
    <property type="match status" value="1"/>
</dbReference>
<keyword evidence="3" id="KW-0547">Nucleotide-binding</keyword>
<organism evidence="7 8">
    <name type="scientific">Mesotoga infera</name>
    <dbReference type="NCBI Taxonomy" id="1236046"/>
    <lineage>
        <taxon>Bacteria</taxon>
        <taxon>Thermotogati</taxon>
        <taxon>Thermotogota</taxon>
        <taxon>Thermotogae</taxon>
        <taxon>Kosmotogales</taxon>
        <taxon>Kosmotogaceae</taxon>
        <taxon>Mesotoga</taxon>
    </lineage>
</organism>
<reference evidence="7 8" key="1">
    <citation type="submission" date="2017-01" db="EMBL/GenBank/DDBJ databases">
        <authorList>
            <person name="Erauso G."/>
        </authorList>
    </citation>
    <scope>NUCLEOTIDE SEQUENCE [LARGE SCALE GENOMIC DNA]</scope>
    <source>
        <strain evidence="7">MESINF1</strain>
    </source>
</reference>
<evidence type="ECO:0000256" key="5">
    <source>
        <dbReference type="ARBA" id="ARBA00022840"/>
    </source>
</evidence>
<dbReference type="Gene3D" id="3.40.1190.20">
    <property type="match status" value="1"/>
</dbReference>
<dbReference type="Pfam" id="PF00294">
    <property type="entry name" value="PfkB"/>
    <property type="match status" value="1"/>
</dbReference>
<dbReference type="InterPro" id="IPR011611">
    <property type="entry name" value="PfkB_dom"/>
</dbReference>
<dbReference type="GO" id="GO:0016301">
    <property type="term" value="F:kinase activity"/>
    <property type="evidence" value="ECO:0007669"/>
    <property type="project" value="UniProtKB-KW"/>
</dbReference>
<accession>A0A7Z7LEK1</accession>
<evidence type="ECO:0000256" key="4">
    <source>
        <dbReference type="ARBA" id="ARBA00022777"/>
    </source>
</evidence>
<dbReference type="RefSeq" id="WP_169698743.1">
    <property type="nucleotide sequence ID" value="NZ_LS974202.1"/>
</dbReference>
<gene>
    <name evidence="7" type="ORF">MESINF_0967</name>
</gene>
<evidence type="ECO:0000259" key="6">
    <source>
        <dbReference type="Pfam" id="PF00294"/>
    </source>
</evidence>
<dbReference type="PROSITE" id="PS00583">
    <property type="entry name" value="PFKB_KINASES_1"/>
    <property type="match status" value="1"/>
</dbReference>